<dbReference type="Proteomes" id="UP000186795">
    <property type="component" value="Unassembled WGS sequence"/>
</dbReference>
<dbReference type="EMBL" id="FTOD01000001">
    <property type="protein sequence ID" value="SIS41484.1"/>
    <property type="molecule type" value="Genomic_DNA"/>
</dbReference>
<gene>
    <name evidence="3" type="ORF">SAMN05421790_101442</name>
</gene>
<name>A0A1N7IWQ3_9BACL</name>
<sequence length="271" mass="32201">MLWVSVAGMAPSLAWAEESPEKLSRQIDTLEREVERLKTKEERYDYLKEETTDHREFVEAEWERFLNFIYCIISIGIGIVGATLVFFNISTRKDIKKTKKEIRETAEQEFKKVLAEERSEMDHKFAVWKEMIKREMRFQNSSILVLYQQESKIKSRISRILHGENIFSFVVGPQFSLDSLLKKNKVDIIVYEYDTEAENRRDPYILGLLKQLDEYKDNPIAFIVYYPGQIEKGKILDRIRSYPWHHFANNLMALMTNIHSFSLFLHDEKNE</sequence>
<evidence type="ECO:0000313" key="3">
    <source>
        <dbReference type="EMBL" id="SIS41484.1"/>
    </source>
</evidence>
<feature type="transmembrane region" description="Helical" evidence="2">
    <location>
        <begin position="65"/>
        <end position="89"/>
    </location>
</feature>
<keyword evidence="2" id="KW-0472">Membrane</keyword>
<protein>
    <submittedName>
        <fullName evidence="3">Uncharacterized protein</fullName>
    </submittedName>
</protein>
<keyword evidence="1" id="KW-0175">Coiled coil</keyword>
<evidence type="ECO:0000313" key="4">
    <source>
        <dbReference type="Proteomes" id="UP000186795"/>
    </source>
</evidence>
<keyword evidence="2" id="KW-1133">Transmembrane helix</keyword>
<dbReference type="AlphaFoldDB" id="A0A1N7IWQ3"/>
<proteinExistence type="predicted"/>
<dbReference type="RefSeq" id="WP_040387201.1">
    <property type="nucleotide sequence ID" value="NZ_CP048103.1"/>
</dbReference>
<keyword evidence="4" id="KW-1185">Reference proteome</keyword>
<evidence type="ECO:0000256" key="2">
    <source>
        <dbReference type="SAM" id="Phobius"/>
    </source>
</evidence>
<evidence type="ECO:0000256" key="1">
    <source>
        <dbReference type="SAM" id="Coils"/>
    </source>
</evidence>
<keyword evidence="2" id="KW-0812">Transmembrane</keyword>
<reference evidence="4" key="1">
    <citation type="submission" date="2017-01" db="EMBL/GenBank/DDBJ databases">
        <authorList>
            <person name="Varghese N."/>
            <person name="Submissions S."/>
        </authorList>
    </citation>
    <scope>NUCLEOTIDE SEQUENCE [LARGE SCALE GENOMIC DNA]</scope>
    <source>
        <strain evidence="4">DSM 45196</strain>
    </source>
</reference>
<accession>A0A1N7IWQ3</accession>
<feature type="coiled-coil region" evidence="1">
    <location>
        <begin position="20"/>
        <end position="50"/>
    </location>
</feature>
<organism evidence="3 4">
    <name type="scientific">Kroppenstedtia eburnea</name>
    <dbReference type="NCBI Taxonomy" id="714067"/>
    <lineage>
        <taxon>Bacteria</taxon>
        <taxon>Bacillati</taxon>
        <taxon>Bacillota</taxon>
        <taxon>Bacilli</taxon>
        <taxon>Bacillales</taxon>
        <taxon>Thermoactinomycetaceae</taxon>
        <taxon>Kroppenstedtia</taxon>
    </lineage>
</organism>